<feature type="domain" description="MrpA C-terminal/MbhD" evidence="15">
    <location>
        <begin position="620"/>
        <end position="685"/>
    </location>
</feature>
<feature type="transmembrane region" description="Helical" evidence="11">
    <location>
        <begin position="251"/>
        <end position="272"/>
    </location>
</feature>
<feature type="transmembrane region" description="Helical" evidence="11">
    <location>
        <begin position="664"/>
        <end position="683"/>
    </location>
</feature>
<evidence type="ECO:0000256" key="11">
    <source>
        <dbReference type="SAM" id="Phobius"/>
    </source>
</evidence>
<feature type="domain" description="NADH:quinone oxidoreductase/Mrp antiporter transmembrane" evidence="12">
    <location>
        <begin position="137"/>
        <end position="410"/>
    </location>
</feature>
<feature type="transmembrane region" description="Helical" evidence="11">
    <location>
        <begin position="376"/>
        <end position="395"/>
    </location>
</feature>
<evidence type="ECO:0000256" key="6">
    <source>
        <dbReference type="ARBA" id="ARBA00022989"/>
    </source>
</evidence>
<proteinExistence type="predicted"/>
<dbReference type="AlphaFoldDB" id="A0A2W5BCJ9"/>
<comment type="subcellular location">
    <subcellularLocation>
        <location evidence="1">Cell membrane</location>
        <topology evidence="1">Multi-pass membrane protein</topology>
    </subcellularLocation>
    <subcellularLocation>
        <location evidence="9">Membrane</location>
        <topology evidence="9">Multi-pass membrane protein</topology>
    </subcellularLocation>
</comment>
<keyword evidence="3" id="KW-0050">Antiport</keyword>
<feature type="transmembrane region" description="Helical" evidence="11">
    <location>
        <begin position="307"/>
        <end position="325"/>
    </location>
</feature>
<feature type="domain" description="MrpA C-terminal/MbhE" evidence="16">
    <location>
        <begin position="698"/>
        <end position="773"/>
    </location>
</feature>
<feature type="transmembrane region" description="Helical" evidence="11">
    <location>
        <begin position="6"/>
        <end position="21"/>
    </location>
</feature>
<comment type="caution">
    <text evidence="17">The sequence shown here is derived from an EMBL/GenBank/DDBJ whole genome shotgun (WGS) entry which is preliminary data.</text>
</comment>
<evidence type="ECO:0000256" key="4">
    <source>
        <dbReference type="ARBA" id="ARBA00022475"/>
    </source>
</evidence>
<evidence type="ECO:0000256" key="9">
    <source>
        <dbReference type="RuleBase" id="RU000320"/>
    </source>
</evidence>
<dbReference type="PANTHER" id="PTHR43373">
    <property type="entry name" value="NA(+)/H(+) ANTIPORTER SUBUNIT"/>
    <property type="match status" value="1"/>
</dbReference>
<feature type="transmembrane region" description="Helical" evidence="11">
    <location>
        <begin position="886"/>
        <end position="907"/>
    </location>
</feature>
<sequence length="1123" mass="120795">MALLAIPATVAVALVLVPLLVKVLDRNAGWPLAITFVALAGYVLKHARVPMEGGAHRWSATWIEGALPTSSAHPEGGDITFGLTMDALSLFFTLLALLIGAVVFIYSTRYLHPGEKILSFYLLMTAFMLAVLLLVLASDVALLFIGWELVSLASFFLIARSGSSGQAGSTRTLILTFVGGLFLIAALGIMVGVTGSTQLADILANPSWGNNAVLTGVTAVLIAMAGFSKAAQIPFHFWLPEAMAADTPVSAFLHAAAVVKAGVYLLLRFSGIFQGTMIWHYTLIIIGMVTALMAALFAMQKTDLKKLTAYSTVSQLGWIVATIGVGTPFAITAAIVHTAAHALFKSSLFMLVGVVDHQAGSRDTRRLGSLWRRMPFTFWSAVVAAGSMAAIPPTLGFVSKEGMLTAFQEAPFSQAGVWVLLAVAGIGALATFMYSARYVFGAFVDGKTDESETREAPVSLWLPAALPGLLSLPAVFFLAWPESWLDNIAVATGVGEAQTHLTMWHGINAPLVISVIVMVLGVIGIFQRKAIFRWFQHQPLGPYTGAEIIHLVTEWMIRFGRVVAAPANSMAANRHVFWILAMFITLGLFSLIGPGRLHGLGDLPARMEGADRVTDLIGLLIIGAALTALLGTRSRLASVVLVGMVGVGVSFMMLTLGAPDVAQTNLLVELCVTVIMMLVVRHQPRLYLREGENRARFATMIATVVGLVTFFGVWMLQSRHPRPELAEWYLENTPDATGADNVVAAILVEFRGYDTLGELIVLGMAGIVIAAIISSMPRSPKPGYGPGSTSEAFRAPGQTRFPDVHKVPELAPFYSKNLRSTHLNSILPRMALYPLIPIVVILSLITFWRGHNAPGGGFLAALVAACGLFFWYLAQSRARKLGSDNLGYTLIGIGMLLALCTGLLGFLQGSFLAPLHGTFLGQHMTTSLLFDGGIYFAVFGLIVVVINQLGGRDRPGNQYARANQDRYIPAKTHPASAQQASESAKRTVAEAFSQSPVAVRIGGSNIVLNPSEVSRAAREAEARHRSERESAKRPAGSVSPIPEARPTDSAERATEAERGGVVKAKDAAPAHREETDAEFKARKRRERRLTGHDAFDRELDELRSKRGQVNPAPQEKKRRGDDQ</sequence>
<dbReference type="NCBIfam" id="NF009290">
    <property type="entry name" value="PRK12650.1"/>
    <property type="match status" value="1"/>
</dbReference>
<feature type="transmembrane region" description="Helical" evidence="11">
    <location>
        <begin position="695"/>
        <end position="716"/>
    </location>
</feature>
<keyword evidence="2" id="KW-0813">Transport</keyword>
<evidence type="ECO:0000256" key="5">
    <source>
        <dbReference type="ARBA" id="ARBA00022692"/>
    </source>
</evidence>
<protein>
    <submittedName>
        <fullName evidence="17">Cation:proton antiporter</fullName>
    </submittedName>
</protein>
<feature type="region of interest" description="Disordered" evidence="10">
    <location>
        <begin position="1017"/>
        <end position="1123"/>
    </location>
</feature>
<evidence type="ECO:0000259" key="13">
    <source>
        <dbReference type="Pfam" id="PF00662"/>
    </source>
</evidence>
<evidence type="ECO:0000256" key="8">
    <source>
        <dbReference type="ARBA" id="ARBA00023136"/>
    </source>
</evidence>
<evidence type="ECO:0000259" key="12">
    <source>
        <dbReference type="Pfam" id="PF00361"/>
    </source>
</evidence>
<dbReference type="GO" id="GO:0006811">
    <property type="term" value="P:monoatomic ion transport"/>
    <property type="evidence" value="ECO:0007669"/>
    <property type="project" value="UniProtKB-KW"/>
</dbReference>
<feature type="transmembrane region" description="Helical" evidence="11">
    <location>
        <begin position="213"/>
        <end position="239"/>
    </location>
</feature>
<feature type="transmembrane region" description="Helical" evidence="11">
    <location>
        <begin position="118"/>
        <end position="136"/>
    </location>
</feature>
<dbReference type="Pfam" id="PF13244">
    <property type="entry name" value="MbhD"/>
    <property type="match status" value="1"/>
</dbReference>
<dbReference type="PANTHER" id="PTHR43373:SF1">
    <property type="entry name" value="NA(+)_H(+) ANTIPORTER SUBUNIT A"/>
    <property type="match status" value="1"/>
</dbReference>
<feature type="transmembrane region" description="Helical" evidence="11">
    <location>
        <begin position="759"/>
        <end position="776"/>
    </location>
</feature>
<feature type="domain" description="NADH-Ubiquinone oxidoreductase (complex I) chain 5 N-terminal" evidence="13">
    <location>
        <begin position="78"/>
        <end position="120"/>
    </location>
</feature>
<evidence type="ECO:0000259" key="15">
    <source>
        <dbReference type="Pfam" id="PF13244"/>
    </source>
</evidence>
<dbReference type="Pfam" id="PF04039">
    <property type="entry name" value="MnhB"/>
    <property type="match status" value="1"/>
</dbReference>
<evidence type="ECO:0000259" key="14">
    <source>
        <dbReference type="Pfam" id="PF04039"/>
    </source>
</evidence>
<dbReference type="InterPro" id="IPR007182">
    <property type="entry name" value="MnhB"/>
</dbReference>
<feature type="transmembrane region" description="Helical" evidence="11">
    <location>
        <begin position="639"/>
        <end position="658"/>
    </location>
</feature>
<gene>
    <name evidence="17" type="ORF">DI609_01435</name>
</gene>
<feature type="transmembrane region" description="Helical" evidence="11">
    <location>
        <begin position="87"/>
        <end position="106"/>
    </location>
</feature>
<feature type="compositionally biased region" description="Basic and acidic residues" evidence="10">
    <location>
        <begin position="1088"/>
        <end position="1104"/>
    </location>
</feature>
<dbReference type="GO" id="GO:0005886">
    <property type="term" value="C:plasma membrane"/>
    <property type="evidence" value="ECO:0007669"/>
    <property type="project" value="UniProtKB-SubCell"/>
</dbReference>
<evidence type="ECO:0000256" key="7">
    <source>
        <dbReference type="ARBA" id="ARBA00023065"/>
    </source>
</evidence>
<dbReference type="EMBL" id="QFNY01000017">
    <property type="protein sequence ID" value="PZP03158.1"/>
    <property type="molecule type" value="Genomic_DNA"/>
</dbReference>
<dbReference type="GO" id="GO:0015297">
    <property type="term" value="F:antiporter activity"/>
    <property type="evidence" value="ECO:0007669"/>
    <property type="project" value="UniProtKB-KW"/>
</dbReference>
<feature type="transmembrane region" description="Helical" evidence="11">
    <location>
        <begin position="613"/>
        <end position="632"/>
    </location>
</feature>
<feature type="transmembrane region" description="Helical" evidence="11">
    <location>
        <begin position="854"/>
        <end position="874"/>
    </location>
</feature>
<feature type="transmembrane region" description="Helical" evidence="11">
    <location>
        <begin position="507"/>
        <end position="526"/>
    </location>
</feature>
<feature type="transmembrane region" description="Helical" evidence="11">
    <location>
        <begin position="278"/>
        <end position="298"/>
    </location>
</feature>
<feature type="transmembrane region" description="Helical" evidence="11">
    <location>
        <begin position="460"/>
        <end position="480"/>
    </location>
</feature>
<feature type="transmembrane region" description="Helical" evidence="11">
    <location>
        <begin position="172"/>
        <end position="193"/>
    </location>
</feature>
<dbReference type="Pfam" id="PF00662">
    <property type="entry name" value="Proton_antipo_N"/>
    <property type="match status" value="1"/>
</dbReference>
<dbReference type="Pfam" id="PF20501">
    <property type="entry name" value="MbhE"/>
    <property type="match status" value="1"/>
</dbReference>
<feature type="transmembrane region" description="Helical" evidence="11">
    <location>
        <begin position="28"/>
        <end position="44"/>
    </location>
</feature>
<evidence type="ECO:0000313" key="18">
    <source>
        <dbReference type="Proteomes" id="UP000249451"/>
    </source>
</evidence>
<dbReference type="InterPro" id="IPR001750">
    <property type="entry name" value="ND/Mrp_TM"/>
</dbReference>
<feature type="transmembrane region" description="Helical" evidence="11">
    <location>
        <begin position="415"/>
        <end position="440"/>
    </location>
</feature>
<evidence type="ECO:0000259" key="16">
    <source>
        <dbReference type="Pfam" id="PF20501"/>
    </source>
</evidence>
<evidence type="ECO:0000256" key="2">
    <source>
        <dbReference type="ARBA" id="ARBA00022448"/>
    </source>
</evidence>
<dbReference type="InterPro" id="IPR025383">
    <property type="entry name" value="MrpA_C/MbhD"/>
</dbReference>
<dbReference type="InterPro" id="IPR001516">
    <property type="entry name" value="Proton_antipo_N"/>
</dbReference>
<keyword evidence="7" id="KW-0406">Ion transport</keyword>
<dbReference type="InterPro" id="IPR050616">
    <property type="entry name" value="CPA3_Na-H_Antiporter_A"/>
</dbReference>
<feature type="compositionally biased region" description="Basic and acidic residues" evidence="10">
    <location>
        <begin position="1114"/>
        <end position="1123"/>
    </location>
</feature>
<dbReference type="Pfam" id="PF00361">
    <property type="entry name" value="Proton_antipo_M"/>
    <property type="match status" value="1"/>
</dbReference>
<evidence type="ECO:0000313" key="17">
    <source>
        <dbReference type="EMBL" id="PZP03158.1"/>
    </source>
</evidence>
<feature type="compositionally biased region" description="Basic and acidic residues" evidence="10">
    <location>
        <begin position="1017"/>
        <end position="1032"/>
    </location>
</feature>
<evidence type="ECO:0000256" key="3">
    <source>
        <dbReference type="ARBA" id="ARBA00022449"/>
    </source>
</evidence>
<feature type="transmembrane region" description="Helical" evidence="11">
    <location>
        <begin position="576"/>
        <end position="593"/>
    </location>
</feature>
<dbReference type="InterPro" id="IPR046806">
    <property type="entry name" value="MrpA_C/MbhE"/>
</dbReference>
<keyword evidence="4" id="KW-1003">Cell membrane</keyword>
<evidence type="ECO:0000256" key="10">
    <source>
        <dbReference type="SAM" id="MobiDB-lite"/>
    </source>
</evidence>
<feature type="domain" description="Na+/H+ antiporter MnhB subunit-related protein" evidence="14">
    <location>
        <begin position="829"/>
        <end position="943"/>
    </location>
</feature>
<keyword evidence="5 9" id="KW-0812">Transmembrane</keyword>
<keyword evidence="6 11" id="KW-1133">Transmembrane helix</keyword>
<feature type="compositionally biased region" description="Basic and acidic residues" evidence="10">
    <location>
        <begin position="1045"/>
        <end position="1080"/>
    </location>
</feature>
<feature type="transmembrane region" description="Helical" evidence="11">
    <location>
        <begin position="927"/>
        <end position="946"/>
    </location>
</feature>
<feature type="transmembrane region" description="Helical" evidence="11">
    <location>
        <begin position="142"/>
        <end position="160"/>
    </location>
</feature>
<reference evidence="17 18" key="1">
    <citation type="submission" date="2017-11" db="EMBL/GenBank/DDBJ databases">
        <title>Infants hospitalized years apart are colonized by the same room-sourced microbial strains.</title>
        <authorList>
            <person name="Brooks B."/>
            <person name="Olm M.R."/>
            <person name="Firek B.A."/>
            <person name="Baker R."/>
            <person name="Thomas B.C."/>
            <person name="Morowitz M.J."/>
            <person name="Banfield J.F."/>
        </authorList>
    </citation>
    <scope>NUCLEOTIDE SEQUENCE [LARGE SCALE GENOMIC DNA]</scope>
    <source>
        <strain evidence="17">S2_012_000_R3_87</strain>
    </source>
</reference>
<name>A0A2W5BCJ9_9CORY</name>
<dbReference type="PRINTS" id="PR01434">
    <property type="entry name" value="NADHDHGNASE5"/>
</dbReference>
<feature type="transmembrane region" description="Helical" evidence="11">
    <location>
        <begin position="826"/>
        <end position="848"/>
    </location>
</feature>
<keyword evidence="8 11" id="KW-0472">Membrane</keyword>
<accession>A0A2W5BCJ9</accession>
<dbReference type="Proteomes" id="UP000249451">
    <property type="component" value="Unassembled WGS sequence"/>
</dbReference>
<organism evidence="17 18">
    <name type="scientific">Corynebacterium urealyticum</name>
    <dbReference type="NCBI Taxonomy" id="43771"/>
    <lineage>
        <taxon>Bacteria</taxon>
        <taxon>Bacillati</taxon>
        <taxon>Actinomycetota</taxon>
        <taxon>Actinomycetes</taxon>
        <taxon>Mycobacteriales</taxon>
        <taxon>Corynebacteriaceae</taxon>
        <taxon>Corynebacterium</taxon>
    </lineage>
</organism>
<evidence type="ECO:0000256" key="1">
    <source>
        <dbReference type="ARBA" id="ARBA00004651"/>
    </source>
</evidence>